<dbReference type="EMBL" id="QZEI01000023">
    <property type="protein sequence ID" value="RLV59964.1"/>
    <property type="molecule type" value="Genomic_DNA"/>
</dbReference>
<reference evidence="1 2" key="1">
    <citation type="submission" date="2018-09" db="EMBL/GenBank/DDBJ databases">
        <title>Phylogeny of the Shewanellaceae, and recommendation for two new genera, Pseudoshewanella and Parashewanella.</title>
        <authorList>
            <person name="Wang G."/>
        </authorList>
    </citation>
    <scope>NUCLEOTIDE SEQUENCE [LARGE SCALE GENOMIC DNA]</scope>
    <source>
        <strain evidence="1 2">C51</strain>
    </source>
</reference>
<evidence type="ECO:0000313" key="2">
    <source>
        <dbReference type="Proteomes" id="UP000281474"/>
    </source>
</evidence>
<organism evidence="1 2">
    <name type="scientific">Parashewanella curva</name>
    <dbReference type="NCBI Taxonomy" id="2338552"/>
    <lineage>
        <taxon>Bacteria</taxon>
        <taxon>Pseudomonadati</taxon>
        <taxon>Pseudomonadota</taxon>
        <taxon>Gammaproteobacteria</taxon>
        <taxon>Alteromonadales</taxon>
        <taxon>Shewanellaceae</taxon>
        <taxon>Parashewanella</taxon>
    </lineage>
</organism>
<evidence type="ECO:0000313" key="1">
    <source>
        <dbReference type="EMBL" id="RLV59964.1"/>
    </source>
</evidence>
<name>A0A3L8PXD7_9GAMM</name>
<dbReference type="AlphaFoldDB" id="A0A3L8PXD7"/>
<protein>
    <submittedName>
        <fullName evidence="1">Uncharacterized protein</fullName>
    </submittedName>
</protein>
<dbReference type="RefSeq" id="WP_121838708.1">
    <property type="nucleotide sequence ID" value="NZ_ML014772.1"/>
</dbReference>
<dbReference type="Proteomes" id="UP000281474">
    <property type="component" value="Unassembled WGS sequence"/>
</dbReference>
<gene>
    <name evidence="1" type="ORF">D5018_09150</name>
</gene>
<proteinExistence type="predicted"/>
<comment type="caution">
    <text evidence="1">The sequence shown here is derived from an EMBL/GenBank/DDBJ whole genome shotgun (WGS) entry which is preliminary data.</text>
</comment>
<keyword evidence="2" id="KW-1185">Reference proteome</keyword>
<accession>A0A3L8PXD7</accession>
<sequence length="389" mass="44598">MAVSRILEHLIPSLPWRTQKMQAAPPLIPQQTCIVTTTNQYTVEQSGIQPELQGEEGGYFCHNPNETGDVTDFSQYTVFSPTSTSPIGNPYPIATVVQEQLQVDLAPPVSKKAKSFTEALVSISSEVKSSPLEIPELSLQTIKSLHTALRNSQYSIPKRIAFGDSRWFAMKLLNDPNRQYVDFIVKSHSSLDQEELVEEYIKIWLTEEKYARTRNWFDFFNILNSANMGDIAKDIVDYFVSIEERQKEAASPRIDPSENNPLIEGVCQCEWQEAHGLNRVPTLREINTQQEVTLLVDIIVEQADPYLKVTCEKLYGNAERFDFFKNNHPDDMKECVMQCIQKWLDGNPNKTWNDFILLLTDSFNFEANPILANRFRQAVKNVRWKLINV</sequence>